<keyword evidence="3" id="KW-1185">Reference proteome</keyword>
<organism evidence="2 3">
    <name type="scientific">Salirhabdus euzebyi</name>
    <dbReference type="NCBI Taxonomy" id="394506"/>
    <lineage>
        <taxon>Bacteria</taxon>
        <taxon>Bacillati</taxon>
        <taxon>Bacillota</taxon>
        <taxon>Bacilli</taxon>
        <taxon>Bacillales</taxon>
        <taxon>Bacillaceae</taxon>
        <taxon>Salirhabdus</taxon>
    </lineage>
</organism>
<dbReference type="AlphaFoldDB" id="A0A841Q935"/>
<evidence type="ECO:0000313" key="2">
    <source>
        <dbReference type="EMBL" id="MBB6454777.1"/>
    </source>
</evidence>
<keyword evidence="1" id="KW-0812">Transmembrane</keyword>
<feature type="transmembrane region" description="Helical" evidence="1">
    <location>
        <begin position="35"/>
        <end position="54"/>
    </location>
</feature>
<sequence>MIRIGLLSLFLWIAICLYLYLTAEEMEILLALNTFVYGGFLFIIYFAIIGFLILKRRGKKND</sequence>
<reference evidence="2 3" key="1">
    <citation type="submission" date="2020-08" db="EMBL/GenBank/DDBJ databases">
        <title>Genomic Encyclopedia of Type Strains, Phase IV (KMG-IV): sequencing the most valuable type-strain genomes for metagenomic binning, comparative biology and taxonomic classification.</title>
        <authorList>
            <person name="Goeker M."/>
        </authorList>
    </citation>
    <scope>NUCLEOTIDE SEQUENCE [LARGE SCALE GENOMIC DNA]</scope>
    <source>
        <strain evidence="2 3">DSM 19612</strain>
    </source>
</reference>
<dbReference type="EMBL" id="JACHGH010000012">
    <property type="protein sequence ID" value="MBB6454777.1"/>
    <property type="molecule type" value="Genomic_DNA"/>
</dbReference>
<comment type="caution">
    <text evidence="2">The sequence shown here is derived from an EMBL/GenBank/DDBJ whole genome shotgun (WGS) entry which is preliminary data.</text>
</comment>
<gene>
    <name evidence="2" type="ORF">HNQ94_003266</name>
</gene>
<name>A0A841Q935_9BACI</name>
<dbReference type="RefSeq" id="WP_174497386.1">
    <property type="nucleotide sequence ID" value="NZ_CADDWK010000014.1"/>
</dbReference>
<accession>A0A841Q935</accession>
<keyword evidence="1" id="KW-0472">Membrane</keyword>
<protein>
    <submittedName>
        <fullName evidence="2">Multisubunit Na+/H+ antiporter MnhC subunit</fullName>
    </submittedName>
</protein>
<proteinExistence type="predicted"/>
<evidence type="ECO:0000256" key="1">
    <source>
        <dbReference type="SAM" id="Phobius"/>
    </source>
</evidence>
<evidence type="ECO:0000313" key="3">
    <source>
        <dbReference type="Proteomes" id="UP000581688"/>
    </source>
</evidence>
<feature type="transmembrane region" description="Helical" evidence="1">
    <location>
        <begin position="5"/>
        <end position="23"/>
    </location>
</feature>
<keyword evidence="1" id="KW-1133">Transmembrane helix</keyword>
<dbReference type="Proteomes" id="UP000581688">
    <property type="component" value="Unassembled WGS sequence"/>
</dbReference>